<keyword evidence="6" id="KW-1185">Reference proteome</keyword>
<dbReference type="PROSITE" id="PS00107">
    <property type="entry name" value="PROTEIN_KINASE_ATP"/>
    <property type="match status" value="1"/>
</dbReference>
<dbReference type="SUPFAM" id="SSF54106">
    <property type="entry name" value="LysM domain"/>
    <property type="match status" value="1"/>
</dbReference>
<feature type="signal peptide" evidence="3">
    <location>
        <begin position="1"/>
        <end position="20"/>
    </location>
</feature>
<dbReference type="SMART" id="SM00257">
    <property type="entry name" value="LysM"/>
    <property type="match status" value="2"/>
</dbReference>
<feature type="chain" id="PRO_5019164261" evidence="3">
    <location>
        <begin position="21"/>
        <end position="516"/>
    </location>
</feature>
<feature type="domain" description="LysM" evidence="4">
    <location>
        <begin position="100"/>
        <end position="147"/>
    </location>
</feature>
<keyword evidence="2" id="KW-0812">Transmembrane</keyword>
<feature type="transmembrane region" description="Helical" evidence="2">
    <location>
        <begin position="312"/>
        <end position="330"/>
    </location>
</feature>
<keyword evidence="3" id="KW-0732">Signal</keyword>
<dbReference type="AlphaFoldDB" id="A0A443P1A8"/>
<dbReference type="InterPro" id="IPR018392">
    <property type="entry name" value="LysM"/>
</dbReference>
<dbReference type="Proteomes" id="UP000283530">
    <property type="component" value="Unassembled WGS sequence"/>
</dbReference>
<evidence type="ECO:0000256" key="3">
    <source>
        <dbReference type="SAM" id="SignalP"/>
    </source>
</evidence>
<feature type="binding site" evidence="1">
    <location>
        <position position="410"/>
    </location>
    <ligand>
        <name>ATP</name>
        <dbReference type="ChEBI" id="CHEBI:30616"/>
    </ligand>
</feature>
<protein>
    <submittedName>
        <fullName evidence="5">LysM domain-containing protein</fullName>
    </submittedName>
</protein>
<dbReference type="InterPro" id="IPR036779">
    <property type="entry name" value="LysM_dom_sf"/>
</dbReference>
<keyword evidence="1" id="KW-0067">ATP-binding</keyword>
<dbReference type="Gene3D" id="3.10.350.10">
    <property type="entry name" value="LysM domain"/>
    <property type="match status" value="2"/>
</dbReference>
<evidence type="ECO:0000313" key="5">
    <source>
        <dbReference type="EMBL" id="RWR84554.1"/>
    </source>
</evidence>
<dbReference type="EMBL" id="QPKB01000005">
    <property type="protein sequence ID" value="RWR84554.1"/>
    <property type="molecule type" value="Genomic_DNA"/>
</dbReference>
<keyword evidence="2" id="KW-0472">Membrane</keyword>
<evidence type="ECO:0000256" key="1">
    <source>
        <dbReference type="PROSITE-ProRule" id="PRU10141"/>
    </source>
</evidence>
<keyword evidence="1" id="KW-0547">Nucleotide-binding</keyword>
<evidence type="ECO:0000259" key="4">
    <source>
        <dbReference type="PROSITE" id="PS51782"/>
    </source>
</evidence>
<dbReference type="SUPFAM" id="SSF56112">
    <property type="entry name" value="Protein kinase-like (PK-like)"/>
    <property type="match status" value="2"/>
</dbReference>
<dbReference type="PANTHER" id="PTHR33734:SF11">
    <property type="entry name" value="LYSM DOMAIN-CONTAINING GPI-ANCHORED PROTEIN 2"/>
    <property type="match status" value="1"/>
</dbReference>
<organism evidence="5 6">
    <name type="scientific">Cinnamomum micranthum f. kanehirae</name>
    <dbReference type="NCBI Taxonomy" id="337451"/>
    <lineage>
        <taxon>Eukaryota</taxon>
        <taxon>Viridiplantae</taxon>
        <taxon>Streptophyta</taxon>
        <taxon>Embryophyta</taxon>
        <taxon>Tracheophyta</taxon>
        <taxon>Spermatophyta</taxon>
        <taxon>Magnoliopsida</taxon>
        <taxon>Magnoliidae</taxon>
        <taxon>Laurales</taxon>
        <taxon>Lauraceae</taxon>
        <taxon>Cinnamomum</taxon>
    </lineage>
</organism>
<dbReference type="CDD" id="cd00118">
    <property type="entry name" value="LysM"/>
    <property type="match status" value="2"/>
</dbReference>
<dbReference type="GO" id="GO:0005886">
    <property type="term" value="C:plasma membrane"/>
    <property type="evidence" value="ECO:0007669"/>
    <property type="project" value="UniProtKB-ARBA"/>
</dbReference>
<sequence length="516" mass="56464">MMSPLLHLLLLFSCILSATSITFRCTTRPKCQGMIGYISPNTTTLSSIKDLFGLESVYSLLAANSWPTKDTNRSIAAGSTVRIPFPCSCSNGTGISDRTPVYSVKEGDNLDDIARTIFREFVTYKEIAAVNKISDVNLIDIGQKLWIPLPCSCDDVDAARVVHYGHVVANESWVSEIAGAFGTTEATLMGLNNETLSDPNNLQAGQILDVPIKACNSSTVSSLLVPNGSYALTANNCVQCSCNSNHLGLKCMRAEGVPVTNWAECPSTHCGNLSLGESVDLTTCLHTTCDYAGYYERGILTVLTNQSTCTSAVSGAIGLFIACIVIVLLIKRFWKRTDDSNNNVKASSLRQRPMKNVKAFLQNYGSLAPKQFRYSELKKMTDSFKDKLGEGGYGGVFKGKLKDGRLVAVKSDVYSYGMMVLEMVGGRRNNDAQAEKTSEIYFPHWVYNHIALEDSINLIGIVEEEEKEIARKMVLVGLWCIQTDPTNRPSMSRVVEMLEGSVHSLEMPPKPYPSSP</sequence>
<dbReference type="STRING" id="337451.A0A443P1A8"/>
<name>A0A443P1A8_9MAGN</name>
<proteinExistence type="predicted"/>
<feature type="domain" description="LysM" evidence="4">
    <location>
        <begin position="164"/>
        <end position="210"/>
    </location>
</feature>
<gene>
    <name evidence="5" type="ORF">CKAN_01337200</name>
</gene>
<dbReference type="Pfam" id="PF01476">
    <property type="entry name" value="LysM"/>
    <property type="match status" value="2"/>
</dbReference>
<comment type="caution">
    <text evidence="5">The sequence shown here is derived from an EMBL/GenBank/DDBJ whole genome shotgun (WGS) entry which is preliminary data.</text>
</comment>
<evidence type="ECO:0000313" key="6">
    <source>
        <dbReference type="Proteomes" id="UP000283530"/>
    </source>
</evidence>
<reference evidence="5 6" key="1">
    <citation type="journal article" date="2019" name="Nat. Plants">
        <title>Stout camphor tree genome fills gaps in understanding of flowering plant genome evolution.</title>
        <authorList>
            <person name="Chaw S.M."/>
            <person name="Liu Y.C."/>
            <person name="Wu Y.W."/>
            <person name="Wang H.Y."/>
            <person name="Lin C.I."/>
            <person name="Wu C.S."/>
            <person name="Ke H.M."/>
            <person name="Chang L.Y."/>
            <person name="Hsu C.Y."/>
            <person name="Yang H.T."/>
            <person name="Sudianto E."/>
            <person name="Hsu M.H."/>
            <person name="Wu K.P."/>
            <person name="Wang L.N."/>
            <person name="Leebens-Mack J.H."/>
            <person name="Tsai I.J."/>
        </authorList>
    </citation>
    <scope>NUCLEOTIDE SEQUENCE [LARGE SCALE GENOMIC DNA]</scope>
    <source>
        <strain evidence="6">cv. Chaw 1501</strain>
        <tissue evidence="5">Young leaves</tissue>
    </source>
</reference>
<dbReference type="GO" id="GO:0005524">
    <property type="term" value="F:ATP binding"/>
    <property type="evidence" value="ECO:0007669"/>
    <property type="project" value="UniProtKB-UniRule"/>
</dbReference>
<dbReference type="InterPro" id="IPR011009">
    <property type="entry name" value="Kinase-like_dom_sf"/>
</dbReference>
<accession>A0A443P1A8</accession>
<dbReference type="Gene3D" id="3.30.200.20">
    <property type="entry name" value="Phosphorylase Kinase, domain 1"/>
    <property type="match status" value="1"/>
</dbReference>
<keyword evidence="2" id="KW-1133">Transmembrane helix</keyword>
<dbReference type="OrthoDB" id="2107166at2759"/>
<dbReference type="Gene3D" id="1.10.510.10">
    <property type="entry name" value="Transferase(Phosphotransferase) domain 1"/>
    <property type="match status" value="1"/>
</dbReference>
<dbReference type="PROSITE" id="PS51782">
    <property type="entry name" value="LYSM"/>
    <property type="match status" value="2"/>
</dbReference>
<dbReference type="PANTHER" id="PTHR33734">
    <property type="entry name" value="LYSM DOMAIN-CONTAINING GPI-ANCHORED PROTEIN 2"/>
    <property type="match status" value="1"/>
</dbReference>
<dbReference type="InterPro" id="IPR017441">
    <property type="entry name" value="Protein_kinase_ATP_BS"/>
</dbReference>
<evidence type="ECO:0000256" key="2">
    <source>
        <dbReference type="SAM" id="Phobius"/>
    </source>
</evidence>